<sequence>MAPTGAFGRYLRVRSALLWLGHTERSPRERAGKVARCLDTRCKSGRVGIDRFVGHFQTTLVGFAQSTEVTGLALNHSLEPIYLRLRSLVSACAAL</sequence>
<reference evidence="1" key="1">
    <citation type="submission" date="2013-11" db="EMBL/GenBank/DDBJ databases">
        <title>The Genome Sequence of Phytophthora parasitica IAC_01/95.</title>
        <authorList>
            <consortium name="The Broad Institute Genomics Platform"/>
            <person name="Russ C."/>
            <person name="Tyler B."/>
            <person name="Panabieres F."/>
            <person name="Shan W."/>
            <person name="Tripathy S."/>
            <person name="Grunwald N."/>
            <person name="Machado M."/>
            <person name="Johnson C.S."/>
            <person name="Arredondo F."/>
            <person name="Hong C."/>
            <person name="Coffey M."/>
            <person name="Young S.K."/>
            <person name="Zeng Q."/>
            <person name="Gargeya S."/>
            <person name="Fitzgerald M."/>
            <person name="Abouelleil A."/>
            <person name="Alvarado L."/>
            <person name="Chapman S.B."/>
            <person name="Gainer-Dewar J."/>
            <person name="Goldberg J."/>
            <person name="Griggs A."/>
            <person name="Gujja S."/>
            <person name="Hansen M."/>
            <person name="Howarth C."/>
            <person name="Imamovic A."/>
            <person name="Ireland A."/>
            <person name="Larimer J."/>
            <person name="McCowan C."/>
            <person name="Murphy C."/>
            <person name="Pearson M."/>
            <person name="Poon T.W."/>
            <person name="Priest M."/>
            <person name="Roberts A."/>
            <person name="Saif S."/>
            <person name="Shea T."/>
            <person name="Sykes S."/>
            <person name="Wortman J."/>
            <person name="Nusbaum C."/>
            <person name="Birren B."/>
        </authorList>
    </citation>
    <scope>NUCLEOTIDE SEQUENCE [LARGE SCALE GENOMIC DNA]</scope>
    <source>
        <strain evidence="1">IAC_01/95</strain>
    </source>
</reference>
<dbReference type="Proteomes" id="UP000054532">
    <property type="component" value="Unassembled WGS sequence"/>
</dbReference>
<gene>
    <name evidence="1" type="ORF">L914_17629</name>
</gene>
<dbReference type="EMBL" id="KI695512">
    <property type="protein sequence ID" value="ETM35486.1"/>
    <property type="molecule type" value="Genomic_DNA"/>
</dbReference>
<protein>
    <submittedName>
        <fullName evidence="1">Uncharacterized protein</fullName>
    </submittedName>
</protein>
<dbReference type="AlphaFoldDB" id="W2MGL5"/>
<proteinExistence type="predicted"/>
<name>W2MGL5_PHYNI</name>
<accession>W2MGL5</accession>
<organism evidence="1">
    <name type="scientific">Phytophthora nicotianae</name>
    <name type="common">Potato buckeye rot agent</name>
    <name type="synonym">Phytophthora parasitica</name>
    <dbReference type="NCBI Taxonomy" id="4792"/>
    <lineage>
        <taxon>Eukaryota</taxon>
        <taxon>Sar</taxon>
        <taxon>Stramenopiles</taxon>
        <taxon>Oomycota</taxon>
        <taxon>Peronosporomycetes</taxon>
        <taxon>Peronosporales</taxon>
        <taxon>Peronosporaceae</taxon>
        <taxon>Phytophthora</taxon>
    </lineage>
</organism>
<evidence type="ECO:0000313" key="1">
    <source>
        <dbReference type="EMBL" id="ETM35486.1"/>
    </source>
</evidence>